<protein>
    <recommendedName>
        <fullName evidence="4">Sulfatase N-terminal domain-containing protein</fullName>
    </recommendedName>
</protein>
<dbReference type="SUPFAM" id="SSF53649">
    <property type="entry name" value="Alkaline phosphatase-like"/>
    <property type="match status" value="1"/>
</dbReference>
<dbReference type="Gene3D" id="3.40.720.10">
    <property type="entry name" value="Alkaline Phosphatase, subunit A"/>
    <property type="match status" value="1"/>
</dbReference>
<dbReference type="PANTHER" id="PTHR42693">
    <property type="entry name" value="ARYLSULFATASE FAMILY MEMBER"/>
    <property type="match status" value="1"/>
</dbReference>
<dbReference type="InterPro" id="IPR050738">
    <property type="entry name" value="Sulfatase"/>
</dbReference>
<dbReference type="Proteomes" id="UP001321450">
    <property type="component" value="Chromosome"/>
</dbReference>
<keyword evidence="3" id="KW-0812">Transmembrane</keyword>
<dbReference type="CDD" id="cd16148">
    <property type="entry name" value="sulfatase_like"/>
    <property type="match status" value="1"/>
</dbReference>
<feature type="transmembrane region" description="Helical" evidence="3">
    <location>
        <begin position="139"/>
        <end position="159"/>
    </location>
</feature>
<evidence type="ECO:0000256" key="3">
    <source>
        <dbReference type="SAM" id="Phobius"/>
    </source>
</evidence>
<feature type="domain" description="Sulfatase N-terminal" evidence="4">
    <location>
        <begin position="202"/>
        <end position="548"/>
    </location>
</feature>
<evidence type="ECO:0000259" key="4">
    <source>
        <dbReference type="Pfam" id="PF00884"/>
    </source>
</evidence>
<keyword evidence="3" id="KW-0472">Membrane</keyword>
<dbReference type="KEGG" id="meiy:MIN45_P2173"/>
<evidence type="ECO:0000313" key="5">
    <source>
        <dbReference type="EMBL" id="BCX89800.1"/>
    </source>
</evidence>
<feature type="transmembrane region" description="Helical" evidence="3">
    <location>
        <begin position="86"/>
        <end position="108"/>
    </location>
</feature>
<keyword evidence="2" id="KW-0378">Hydrolase</keyword>
<dbReference type="GO" id="GO:0004065">
    <property type="term" value="F:arylsulfatase activity"/>
    <property type="evidence" value="ECO:0007669"/>
    <property type="project" value="TreeGrafter"/>
</dbReference>
<keyword evidence="3" id="KW-1133">Transmembrane helix</keyword>
<comment type="similarity">
    <text evidence="1">Belongs to the sulfatase family.</text>
</comment>
<dbReference type="EMBL" id="AP024718">
    <property type="protein sequence ID" value="BCX89800.1"/>
    <property type="molecule type" value="Genomic_DNA"/>
</dbReference>
<feature type="transmembrane region" description="Helical" evidence="3">
    <location>
        <begin position="48"/>
        <end position="74"/>
    </location>
</feature>
<dbReference type="PANTHER" id="PTHR42693:SF53">
    <property type="entry name" value="ENDO-4-O-SULFATASE"/>
    <property type="match status" value="1"/>
</dbReference>
<sequence length="705" mass="79487">MIILKSSLAVAAAFTLVLSGLSLRYYNHTGPRLKREIYTHFLGFSTRALLRLCAWTFIISWVLAILSALVYAYWAAVWDLPSTATALILVETAGIGLVTGGLFSYYLVQCPPLVTTSLQFRFSRFDPWWKFLQTHGRQILMLLGSVIVLFWAVSLWQAYWNAGPWRQGLVLPAILFLVAASQWRKKTLDQTTIATPRPNQPPNIILIGSDTLRADRLGAWDYVRNLTPNLDRLAEEGILLTNCYTPLARTAPSLVSLLTGTWPHRHGIRTNFPSAENLDLPVPSLVECLSQAGYETLAITDWAGADLGKLHFGFHQVETPPDQWNLKYLIRQGPPLLRLFLSLFCHNRFGKRFLPEIYYLAGVPLTRQTFSRAKEKLTELAHGNRPFFLQLFTATTHVPFGSDYPYYDLFTPFDYQGESRFVMTKLASAEEIVKKQEFGPEAFDLPQVTNLYDGCVIQFDDEVGKLMDHLQKTGLADNTIVIVFSDHGADFFETGCWGQGNTVLGNDPSSRIPVIIHSSPNTKLPQGIRLRNSTRSIDIAPTLLDLLNLDIPATMQGQSLLPFILGEKPPQDLPAFQETGLWLGKVPGLPDDHLAYPKLVEILDIPDKNSGMLTVNKKYHLQIIQAKDRAVRIGDWKLIRIALLSGPTYRLFHLGNDPDCQEDLADRYPEIFDQLKSLLDAWIAEDPFMSSRFFVTNEQQQASYA</sequence>
<accession>A0AAU9CYK1</accession>
<dbReference type="Gene3D" id="3.30.1120.10">
    <property type="match status" value="1"/>
</dbReference>
<keyword evidence="6" id="KW-1185">Reference proteome</keyword>
<gene>
    <name evidence="5" type="ORF">MIN45_P2173</name>
</gene>
<dbReference type="AlphaFoldDB" id="A0AAU9CYK1"/>
<dbReference type="InterPro" id="IPR017850">
    <property type="entry name" value="Alkaline_phosphatase_core_sf"/>
</dbReference>
<reference evidence="6" key="1">
    <citation type="journal article" date="2024" name="Int. J. Syst. Evol. Microbiol.">
        <title>Methylomarinovum tepidoasis sp. nov., a moderately thermophilic methanotroph of the family Methylothermaceae isolated from a deep-sea hydrothermal field.</title>
        <authorList>
            <person name="Hirayama H."/>
            <person name="Takaki Y."/>
            <person name="Abe M."/>
            <person name="Miyazaki M."/>
            <person name="Uematsu K."/>
            <person name="Matsui Y."/>
            <person name="Takai K."/>
        </authorList>
    </citation>
    <scope>NUCLEOTIDE SEQUENCE [LARGE SCALE GENOMIC DNA]</scope>
    <source>
        <strain evidence="6">IN45</strain>
    </source>
</reference>
<dbReference type="Pfam" id="PF00884">
    <property type="entry name" value="Sulfatase"/>
    <property type="match status" value="1"/>
</dbReference>
<feature type="transmembrane region" description="Helical" evidence="3">
    <location>
        <begin position="6"/>
        <end position="27"/>
    </location>
</feature>
<evidence type="ECO:0000256" key="2">
    <source>
        <dbReference type="ARBA" id="ARBA00022801"/>
    </source>
</evidence>
<proteinExistence type="inferred from homology"/>
<name>A0AAU9CYK1_9GAMM</name>
<evidence type="ECO:0000256" key="1">
    <source>
        <dbReference type="ARBA" id="ARBA00008779"/>
    </source>
</evidence>
<organism evidence="5 6">
    <name type="scientific">Methylomarinovum tepidoasis</name>
    <dbReference type="NCBI Taxonomy" id="2840183"/>
    <lineage>
        <taxon>Bacteria</taxon>
        <taxon>Pseudomonadati</taxon>
        <taxon>Pseudomonadota</taxon>
        <taxon>Gammaproteobacteria</taxon>
        <taxon>Methylococcales</taxon>
        <taxon>Methylothermaceae</taxon>
        <taxon>Methylomarinovum</taxon>
    </lineage>
</organism>
<evidence type="ECO:0000313" key="6">
    <source>
        <dbReference type="Proteomes" id="UP001321450"/>
    </source>
</evidence>
<dbReference type="InterPro" id="IPR000917">
    <property type="entry name" value="Sulfatase_N"/>
</dbReference>
<dbReference type="RefSeq" id="WP_286292352.1">
    <property type="nucleotide sequence ID" value="NZ_AP024718.1"/>
</dbReference>